<gene>
    <name evidence="2" type="primary">yidD</name>
    <name evidence="2" type="ORF">ACERLL_00195</name>
</gene>
<evidence type="ECO:0000313" key="3">
    <source>
        <dbReference type="Proteomes" id="UP001575181"/>
    </source>
</evidence>
<comment type="function">
    <text evidence="1">Could be involved in insertion of integral membrane proteins into the membrane.</text>
</comment>
<dbReference type="HAMAP" id="MF_00386">
    <property type="entry name" value="UPF0161_YidD"/>
    <property type="match status" value="1"/>
</dbReference>
<dbReference type="RefSeq" id="WP_373654036.1">
    <property type="nucleotide sequence ID" value="NZ_JBGUAW010000001.1"/>
</dbReference>
<reference evidence="2 3" key="1">
    <citation type="submission" date="2024-08" db="EMBL/GenBank/DDBJ databases">
        <title>Whole-genome sequencing of halo(alkali)philic microorganisms from hypersaline lakes.</title>
        <authorList>
            <person name="Sorokin D.Y."/>
            <person name="Merkel A.Y."/>
            <person name="Messina E."/>
            <person name="Yakimov M."/>
        </authorList>
    </citation>
    <scope>NUCLEOTIDE SEQUENCE [LARGE SCALE GENOMIC DNA]</scope>
    <source>
        <strain evidence="2 3">Cl-TMA</strain>
    </source>
</reference>
<dbReference type="PANTHER" id="PTHR33383:SF1">
    <property type="entry name" value="MEMBRANE PROTEIN INSERTION EFFICIENCY FACTOR-RELATED"/>
    <property type="match status" value="1"/>
</dbReference>
<comment type="similarity">
    <text evidence="1">Belongs to the UPF0161 family.</text>
</comment>
<accession>A0ABV4TQ33</accession>
<evidence type="ECO:0000313" key="2">
    <source>
        <dbReference type="EMBL" id="MFA9459244.1"/>
    </source>
</evidence>
<keyword evidence="1" id="KW-0472">Membrane</keyword>
<sequence length="70" mass="8115">MPRRLLISMIRIYRWMISPWLGAHCRFSPTCSTYAITAIDQHGPWKGSWLALRRLLRCHPFHAGGNDPVP</sequence>
<keyword evidence="1" id="KW-1003">Cell membrane</keyword>
<comment type="subcellular location">
    <subcellularLocation>
        <location evidence="1">Cell membrane</location>
        <topology evidence="1">Peripheral membrane protein</topology>
        <orientation evidence="1">Cytoplasmic side</orientation>
    </subcellularLocation>
</comment>
<dbReference type="SMART" id="SM01234">
    <property type="entry name" value="Haemolytic"/>
    <property type="match status" value="1"/>
</dbReference>
<keyword evidence="3" id="KW-1185">Reference proteome</keyword>
<dbReference type="Proteomes" id="UP001575181">
    <property type="component" value="Unassembled WGS sequence"/>
</dbReference>
<dbReference type="EMBL" id="JBGUAW010000001">
    <property type="protein sequence ID" value="MFA9459244.1"/>
    <property type="molecule type" value="Genomic_DNA"/>
</dbReference>
<proteinExistence type="inferred from homology"/>
<dbReference type="PANTHER" id="PTHR33383">
    <property type="entry name" value="MEMBRANE PROTEIN INSERTION EFFICIENCY FACTOR-RELATED"/>
    <property type="match status" value="1"/>
</dbReference>
<organism evidence="2 3">
    <name type="scientific">Thiohalorhabdus methylotrophus</name>
    <dbReference type="NCBI Taxonomy" id="3242694"/>
    <lineage>
        <taxon>Bacteria</taxon>
        <taxon>Pseudomonadati</taxon>
        <taxon>Pseudomonadota</taxon>
        <taxon>Gammaproteobacteria</taxon>
        <taxon>Thiohalorhabdales</taxon>
        <taxon>Thiohalorhabdaceae</taxon>
        <taxon>Thiohalorhabdus</taxon>
    </lineage>
</organism>
<comment type="caution">
    <text evidence="2">The sequence shown here is derived from an EMBL/GenBank/DDBJ whole genome shotgun (WGS) entry which is preliminary data.</text>
</comment>
<dbReference type="InterPro" id="IPR002696">
    <property type="entry name" value="Membr_insert_effic_factor_YidD"/>
</dbReference>
<protein>
    <recommendedName>
        <fullName evidence="1">Putative membrane protein insertion efficiency factor</fullName>
    </recommendedName>
</protein>
<evidence type="ECO:0000256" key="1">
    <source>
        <dbReference type="HAMAP-Rule" id="MF_00386"/>
    </source>
</evidence>
<dbReference type="Pfam" id="PF01809">
    <property type="entry name" value="YidD"/>
    <property type="match status" value="1"/>
</dbReference>
<dbReference type="NCBIfam" id="TIGR00278">
    <property type="entry name" value="membrane protein insertion efficiency factor YidD"/>
    <property type="match status" value="1"/>
</dbReference>
<name>A0ABV4TQ33_9GAMM</name>